<feature type="compositionally biased region" description="Low complexity" evidence="1">
    <location>
        <begin position="61"/>
        <end position="80"/>
    </location>
</feature>
<proteinExistence type="predicted"/>
<gene>
    <name evidence="2" type="ORF">K435DRAFT_790865</name>
</gene>
<dbReference type="Proteomes" id="UP000297245">
    <property type="component" value="Unassembled WGS sequence"/>
</dbReference>
<reference evidence="2 3" key="1">
    <citation type="journal article" date="2019" name="Nat. Ecol. Evol.">
        <title>Megaphylogeny resolves global patterns of mushroom evolution.</title>
        <authorList>
            <person name="Varga T."/>
            <person name="Krizsan K."/>
            <person name="Foldi C."/>
            <person name="Dima B."/>
            <person name="Sanchez-Garcia M."/>
            <person name="Sanchez-Ramirez S."/>
            <person name="Szollosi G.J."/>
            <person name="Szarkandi J.G."/>
            <person name="Papp V."/>
            <person name="Albert L."/>
            <person name="Andreopoulos W."/>
            <person name="Angelini C."/>
            <person name="Antonin V."/>
            <person name="Barry K.W."/>
            <person name="Bougher N.L."/>
            <person name="Buchanan P."/>
            <person name="Buyck B."/>
            <person name="Bense V."/>
            <person name="Catcheside P."/>
            <person name="Chovatia M."/>
            <person name="Cooper J."/>
            <person name="Damon W."/>
            <person name="Desjardin D."/>
            <person name="Finy P."/>
            <person name="Geml J."/>
            <person name="Haridas S."/>
            <person name="Hughes K."/>
            <person name="Justo A."/>
            <person name="Karasinski D."/>
            <person name="Kautmanova I."/>
            <person name="Kiss B."/>
            <person name="Kocsube S."/>
            <person name="Kotiranta H."/>
            <person name="LaButti K.M."/>
            <person name="Lechner B.E."/>
            <person name="Liimatainen K."/>
            <person name="Lipzen A."/>
            <person name="Lukacs Z."/>
            <person name="Mihaltcheva S."/>
            <person name="Morgado L.N."/>
            <person name="Niskanen T."/>
            <person name="Noordeloos M.E."/>
            <person name="Ohm R.A."/>
            <person name="Ortiz-Santana B."/>
            <person name="Ovrebo C."/>
            <person name="Racz N."/>
            <person name="Riley R."/>
            <person name="Savchenko A."/>
            <person name="Shiryaev A."/>
            <person name="Soop K."/>
            <person name="Spirin V."/>
            <person name="Szebenyi C."/>
            <person name="Tomsovsky M."/>
            <person name="Tulloss R.E."/>
            <person name="Uehling J."/>
            <person name="Grigoriev I.V."/>
            <person name="Vagvolgyi C."/>
            <person name="Papp T."/>
            <person name="Martin F.M."/>
            <person name="Miettinen O."/>
            <person name="Hibbett D.S."/>
            <person name="Nagy L.G."/>
        </authorList>
    </citation>
    <scope>NUCLEOTIDE SEQUENCE [LARGE SCALE GENOMIC DNA]</scope>
    <source>
        <strain evidence="2 3">CBS 962.96</strain>
    </source>
</reference>
<evidence type="ECO:0000256" key="1">
    <source>
        <dbReference type="SAM" id="MobiDB-lite"/>
    </source>
</evidence>
<evidence type="ECO:0000313" key="2">
    <source>
        <dbReference type="EMBL" id="THV04652.1"/>
    </source>
</evidence>
<feature type="compositionally biased region" description="Acidic residues" evidence="1">
    <location>
        <begin position="359"/>
        <end position="382"/>
    </location>
</feature>
<accession>A0A4S8MP83</accession>
<evidence type="ECO:0000313" key="3">
    <source>
        <dbReference type="Proteomes" id="UP000297245"/>
    </source>
</evidence>
<keyword evidence="3" id="KW-1185">Reference proteome</keyword>
<feature type="region of interest" description="Disordered" evidence="1">
    <location>
        <begin position="41"/>
        <end position="95"/>
    </location>
</feature>
<dbReference type="AlphaFoldDB" id="A0A4S8MP83"/>
<dbReference type="EMBL" id="ML179054">
    <property type="protein sequence ID" value="THV04652.1"/>
    <property type="molecule type" value="Genomic_DNA"/>
</dbReference>
<sequence length="382" mass="44462">MSEPHQTMETWERMQSARVYYGEGKRSSKYKIDITKLRDAMETSGRDGKCQSTERGNGVGSYSYPSLSSTSPSHSNPTLNRHSPDPMMESFGREENKYNIDITTPRYTMETSDRDGKEGLKVCIIESVRRRGKTLEDHCRDTDTGQASMVDWSTRPMVKASMVQASWTATRFIKWIRSPPNLQLKPSPFCLHQAFPLVSMLRTEEFPPFHPGQLTDVEKYLLRRSTKEILIQEIRCYQHRHCDIGHGFNHNFGPLQINFGKFDWRNVGRVYRICYNSDHRDRDLPCTLQWLSEPLPPRLRKQLDSYRAIFDMTGAPWCPYTFPVPESIRNQAMWDQLECRRIPALQSIFERLRPGSEYTNDESDHEGSDYEPEPDEVIDLTD</sequence>
<feature type="region of interest" description="Disordered" evidence="1">
    <location>
        <begin position="353"/>
        <end position="382"/>
    </location>
</feature>
<organism evidence="2 3">
    <name type="scientific">Dendrothele bispora (strain CBS 962.96)</name>
    <dbReference type="NCBI Taxonomy" id="1314807"/>
    <lineage>
        <taxon>Eukaryota</taxon>
        <taxon>Fungi</taxon>
        <taxon>Dikarya</taxon>
        <taxon>Basidiomycota</taxon>
        <taxon>Agaricomycotina</taxon>
        <taxon>Agaricomycetes</taxon>
        <taxon>Agaricomycetidae</taxon>
        <taxon>Agaricales</taxon>
        <taxon>Agaricales incertae sedis</taxon>
        <taxon>Dendrothele</taxon>
    </lineage>
</organism>
<name>A0A4S8MP83_DENBC</name>
<protein>
    <submittedName>
        <fullName evidence="2">Uncharacterized protein</fullName>
    </submittedName>
</protein>